<proteinExistence type="inferred from homology"/>
<comment type="catalytic activity">
    <reaction evidence="23">
        <text>reduced [plastocyanin] + hnu + oxidized [2Fe-2S]-[ferredoxin] = oxidized [plastocyanin] + reduced [2Fe-2S]-[ferredoxin]</text>
        <dbReference type="Rhea" id="RHEA:30407"/>
        <dbReference type="Rhea" id="RHEA-COMP:10000"/>
        <dbReference type="Rhea" id="RHEA-COMP:10001"/>
        <dbReference type="Rhea" id="RHEA-COMP:10039"/>
        <dbReference type="Rhea" id="RHEA-COMP:10040"/>
        <dbReference type="ChEBI" id="CHEBI:29036"/>
        <dbReference type="ChEBI" id="CHEBI:30212"/>
        <dbReference type="ChEBI" id="CHEBI:33737"/>
        <dbReference type="ChEBI" id="CHEBI:33738"/>
        <dbReference type="ChEBI" id="CHEBI:49552"/>
        <dbReference type="EC" id="1.97.1.12"/>
    </reaction>
</comment>
<evidence type="ECO:0000256" key="2">
    <source>
        <dbReference type="ARBA" id="ARBA00004141"/>
    </source>
</evidence>
<dbReference type="Pfam" id="PF00223">
    <property type="entry name" value="PsaA_PsaB"/>
    <property type="match status" value="1"/>
</dbReference>
<dbReference type="PANTHER" id="PTHR30128">
    <property type="entry name" value="OUTER MEMBRANE PROTEIN, OMPA-RELATED"/>
    <property type="match status" value="1"/>
</dbReference>
<evidence type="ECO:0000256" key="4">
    <source>
        <dbReference type="ARBA" id="ARBA00013197"/>
    </source>
</evidence>
<evidence type="ECO:0000256" key="24">
    <source>
        <dbReference type="SAM" id="Phobius"/>
    </source>
</evidence>
<dbReference type="InterPro" id="IPR006244">
    <property type="entry name" value="PSI_PsaB"/>
</dbReference>
<keyword evidence="6" id="KW-0004">4Fe-4S</keyword>
<comment type="subcellular location">
    <subcellularLocation>
        <location evidence="2">Membrane</location>
        <topology evidence="2">Multi-pass membrane protein</topology>
    </subcellularLocation>
</comment>
<dbReference type="PRINTS" id="PR00257">
    <property type="entry name" value="PHOTSYSPSAAB"/>
</dbReference>
<comment type="function">
    <text evidence="1">PsaA and PsaB bind P700, the primary electron donor of photosystem I (PSI), as well as the electron acceptors A0, A1 and FX. PSI is a plastocyanin-ferredoxin oxidoreductase, converting photonic excitation into a charge separation, which transfers an electron from the donor P700 chlorophyll pair to the spectroscopically characterized acceptors A0, A1, FX, FA and FB in turn. Oxidized P700 is reduced on the lumenal side of the thylakoid membrane by plastocyanin.</text>
</comment>
<evidence type="ECO:0000256" key="16">
    <source>
        <dbReference type="ARBA" id="ARBA00022989"/>
    </source>
</evidence>
<dbReference type="PANTHER" id="PTHR30128:SF19">
    <property type="entry name" value="PHOTOSYSTEM I P700 CHLOROPHYLL A APOPROTEIN A1-RELATED"/>
    <property type="match status" value="1"/>
</dbReference>
<feature type="transmembrane region" description="Helical" evidence="24">
    <location>
        <begin position="649"/>
        <end position="669"/>
    </location>
</feature>
<evidence type="ECO:0000256" key="7">
    <source>
        <dbReference type="ARBA" id="ARBA00022494"/>
    </source>
</evidence>
<comment type="similarity">
    <text evidence="3">Belongs to the PsaA/PsaB family.</text>
</comment>
<dbReference type="PIRSF" id="PIRSF002905">
    <property type="entry name" value="PSI_A"/>
    <property type="match status" value="1"/>
</dbReference>
<keyword evidence="7" id="KW-0148">Chlorophyll</keyword>
<name>A0A5J6YBZ0_9POAL</name>
<dbReference type="GO" id="GO:0016168">
    <property type="term" value="F:chlorophyll binding"/>
    <property type="evidence" value="ECO:0007669"/>
    <property type="project" value="UniProtKB-KW"/>
</dbReference>
<evidence type="ECO:0000256" key="14">
    <source>
        <dbReference type="ARBA" id="ARBA00022842"/>
    </source>
</evidence>
<evidence type="ECO:0000256" key="22">
    <source>
        <dbReference type="ARBA" id="ARBA00026002"/>
    </source>
</evidence>
<evidence type="ECO:0000256" key="6">
    <source>
        <dbReference type="ARBA" id="ARBA00022485"/>
    </source>
</evidence>
<gene>
    <name evidence="25" type="primary">psaB</name>
</gene>
<evidence type="ECO:0000256" key="20">
    <source>
        <dbReference type="ARBA" id="ARBA00023014"/>
    </source>
</evidence>
<dbReference type="EMBL" id="MK175054">
    <property type="protein sequence ID" value="QFO90887.1"/>
    <property type="molecule type" value="Genomic_DNA"/>
</dbReference>
<evidence type="ECO:0000256" key="5">
    <source>
        <dbReference type="ARBA" id="ARBA00022448"/>
    </source>
</evidence>
<dbReference type="Gene3D" id="1.20.1130.10">
    <property type="entry name" value="Photosystem I PsaA/PsaB"/>
    <property type="match status" value="1"/>
</dbReference>
<geneLocation type="mitochondrion" evidence="25"/>
<keyword evidence="16 24" id="KW-1133">Transmembrane helix</keyword>
<dbReference type="GO" id="GO:0009522">
    <property type="term" value="C:photosystem I"/>
    <property type="evidence" value="ECO:0007669"/>
    <property type="project" value="UniProtKB-KW"/>
</dbReference>
<evidence type="ECO:0000256" key="13">
    <source>
        <dbReference type="ARBA" id="ARBA00022836"/>
    </source>
</evidence>
<evidence type="ECO:0000256" key="11">
    <source>
        <dbReference type="ARBA" id="ARBA00022692"/>
    </source>
</evidence>
<evidence type="ECO:0000256" key="19">
    <source>
        <dbReference type="ARBA" id="ARBA00023004"/>
    </source>
</evidence>
<feature type="transmembrane region" description="Helical" evidence="24">
    <location>
        <begin position="579"/>
        <end position="600"/>
    </location>
</feature>
<keyword evidence="15" id="KW-0249">Electron transport</keyword>
<keyword evidence="9" id="KW-0602">Photosynthesis</keyword>
<keyword evidence="25" id="KW-0496">Mitochondrion</keyword>
<keyword evidence="12" id="KW-0479">Metal-binding</keyword>
<organism evidence="25">
    <name type="scientific">Cynodon dactylon x Cynodon transvaalensis</name>
    <dbReference type="NCBI Taxonomy" id="1920021"/>
    <lineage>
        <taxon>Eukaryota</taxon>
        <taxon>Viridiplantae</taxon>
        <taxon>Streptophyta</taxon>
        <taxon>Embryophyta</taxon>
        <taxon>Tracheophyta</taxon>
        <taxon>Spermatophyta</taxon>
        <taxon>Magnoliopsida</taxon>
        <taxon>Liliopsida</taxon>
        <taxon>Poales</taxon>
        <taxon>Poaceae</taxon>
        <taxon>PACMAD clade</taxon>
        <taxon>Chloridoideae</taxon>
        <taxon>Cynodonteae</taxon>
        <taxon>Eleusininae</taxon>
        <taxon>Cynodon</taxon>
    </lineage>
</organism>
<dbReference type="InterPro" id="IPR001280">
    <property type="entry name" value="PSI_PsaA/B"/>
</dbReference>
<dbReference type="GO" id="GO:0051539">
    <property type="term" value="F:4 iron, 4 sulfur cluster binding"/>
    <property type="evidence" value="ECO:0007669"/>
    <property type="project" value="UniProtKB-KW"/>
</dbReference>
<dbReference type="PROSITE" id="PS00419">
    <property type="entry name" value="PHOTOSYSTEM_I_PSAAB"/>
    <property type="match status" value="1"/>
</dbReference>
<feature type="transmembrane region" description="Helical" evidence="24">
    <location>
        <begin position="521"/>
        <end position="543"/>
    </location>
</feature>
<evidence type="ECO:0000256" key="3">
    <source>
        <dbReference type="ARBA" id="ARBA00010598"/>
    </source>
</evidence>
<dbReference type="EC" id="1.97.1.12" evidence="4"/>
<keyword evidence="19" id="KW-0408">Iron</keyword>
<evidence type="ECO:0000313" key="25">
    <source>
        <dbReference type="EMBL" id="QFO90887.1"/>
    </source>
</evidence>
<dbReference type="GO" id="GO:0009535">
    <property type="term" value="C:chloroplast thylakoid membrane"/>
    <property type="evidence" value="ECO:0007669"/>
    <property type="project" value="TreeGrafter"/>
</dbReference>
<dbReference type="GO" id="GO:0046872">
    <property type="term" value="F:metal ion binding"/>
    <property type="evidence" value="ECO:0007669"/>
    <property type="project" value="UniProtKB-KW"/>
</dbReference>
<feature type="transmembrane region" description="Helical" evidence="24">
    <location>
        <begin position="334"/>
        <end position="353"/>
    </location>
</feature>
<keyword evidence="14" id="KW-0460">Magnesium</keyword>
<keyword evidence="5" id="KW-0813">Transport</keyword>
<evidence type="ECO:0000256" key="18">
    <source>
        <dbReference type="ARBA" id="ARBA00023002"/>
    </source>
</evidence>
<evidence type="ECO:0000256" key="1">
    <source>
        <dbReference type="ARBA" id="ARBA00003162"/>
    </source>
</evidence>
<keyword evidence="10" id="KW-0934">Plastid</keyword>
<accession>A0A5J6YBZ0</accession>
<keyword evidence="21 24" id="KW-0472">Membrane</keyword>
<dbReference type="GO" id="GO:0016491">
    <property type="term" value="F:oxidoreductase activity"/>
    <property type="evidence" value="ECO:0007669"/>
    <property type="project" value="UniProtKB-KW"/>
</dbReference>
<evidence type="ECO:0000256" key="17">
    <source>
        <dbReference type="ARBA" id="ARBA00022991"/>
    </source>
</evidence>
<sequence length="738" mass="82882">MKGIMELRFPRFSQGLAQDPTTRRIWFGIATAHDFKSHDDITEERLYQNIFASHFGQLAIIFLWTSGNLFHVARQGNSESWIQDPLHVRPIAHAIWDPHFGQPAVEAFTRGGAAGPVNIAYSGVYQWWYTIGMRTNEDLYTGALFLLFLSTLSLVGGWLHLQPKWKPSLSWFKNAESRLNHHLSGLFGVSSLAWTGHLVHVAIPGSRGEYVRWNNFLDVLPYPQGLSPLLTGQWNLYAQNPDSSNHLFGTTQGAGTAILTLLGGFHPQTQSLWLTDIAHHHLAIAFIFLIAGHMYRTNFGIGHSIKDLLEAHTPPGGRLGRGHKGLYDTINNSIHFQLGLALASLGVITSLVAQHMYSLPAYAFIAQDFTTQAALYTHHQYIAGFIMTGAFAHGAIFFIRDYNPEQNEDNVLARMLDHKEAIISHLSWASLFLGFHTLGLYVHNDVMLAFGTPEKQILIEPIFAQWIQSAHGKTTYGFDILLSSTNGPAFNAGRSIWLPGWLNAVNENSNSLFLTIGPGDFLVHHAIALGLHTTTLILVKGALDARGSKLMPDKKDFGYSFPCDGPGRGGTCDISAWDAFYLAVFWMLNTIGWVTFYWHWKHITLWQGNVSQFNESSTYLMGWLRDYLWLNSSQLINGYNPFGMNSLSVWAWMFLFGHLVWATGFMFLISWRGYWQELIETLAWAHERTPLANLIRWRDKPVALSIVQARLVGLAHFSVGYILTYAAFLIASTSGKFG</sequence>
<evidence type="ECO:0000256" key="12">
    <source>
        <dbReference type="ARBA" id="ARBA00022723"/>
    </source>
</evidence>
<feature type="transmembrane region" description="Helical" evidence="24">
    <location>
        <begin position="711"/>
        <end position="731"/>
    </location>
</feature>
<comment type="subunit">
    <text evidence="22">The PsaA/B heterodimer binds the P700 chlorophyll special pair and subsequent electron acceptors. PSI consists of a core antenna complex that captures photons, and an electron transfer chain that converts photonic excitation into a charge separation. The eukaryotic PSI reaction center is composed of at least 11 subunits.</text>
</comment>
<keyword evidence="8" id="KW-0150">Chloroplast</keyword>
<keyword evidence="11 24" id="KW-0812">Transmembrane</keyword>
<dbReference type="HAMAP" id="MF_00482">
    <property type="entry name" value="PSI_PsaB"/>
    <property type="match status" value="1"/>
</dbReference>
<evidence type="ECO:0000256" key="10">
    <source>
        <dbReference type="ARBA" id="ARBA00022640"/>
    </source>
</evidence>
<evidence type="ECO:0000256" key="9">
    <source>
        <dbReference type="ARBA" id="ARBA00022531"/>
    </source>
</evidence>
<feature type="transmembrane region" description="Helical" evidence="24">
    <location>
        <begin position="182"/>
        <end position="203"/>
    </location>
</feature>
<dbReference type="NCBIfam" id="TIGR01336">
    <property type="entry name" value="psaB"/>
    <property type="match status" value="1"/>
</dbReference>
<dbReference type="FunFam" id="1.20.1130.10:FF:000001">
    <property type="entry name" value="Photosystem I P700 chlorophyll a apoprotein A2"/>
    <property type="match status" value="1"/>
</dbReference>
<dbReference type="AlphaFoldDB" id="A0A5J6YBZ0"/>
<dbReference type="GO" id="GO:0015979">
    <property type="term" value="P:photosynthesis"/>
    <property type="evidence" value="ECO:0007669"/>
    <property type="project" value="UniProtKB-KW"/>
</dbReference>
<dbReference type="InterPro" id="IPR020586">
    <property type="entry name" value="PSI_PsaA/B_CS"/>
</dbReference>
<feature type="transmembrane region" description="Helical" evidence="24">
    <location>
        <begin position="381"/>
        <end position="400"/>
    </location>
</feature>
<evidence type="ECO:0000256" key="21">
    <source>
        <dbReference type="ARBA" id="ARBA00023136"/>
    </source>
</evidence>
<evidence type="ECO:0000256" key="8">
    <source>
        <dbReference type="ARBA" id="ARBA00022528"/>
    </source>
</evidence>
<keyword evidence="13" id="KW-0603">Photosystem I</keyword>
<dbReference type="SUPFAM" id="SSF81558">
    <property type="entry name" value="Photosystem I subunits PsaA/PsaB"/>
    <property type="match status" value="1"/>
</dbReference>
<feature type="transmembrane region" description="Helical" evidence="24">
    <location>
        <begin position="139"/>
        <end position="161"/>
    </location>
</feature>
<protein>
    <recommendedName>
        <fullName evidence="4">photosystem I</fullName>
        <ecNumber evidence="4">1.97.1.12</ecNumber>
    </recommendedName>
</protein>
<evidence type="ECO:0000256" key="23">
    <source>
        <dbReference type="ARBA" id="ARBA00048912"/>
    </source>
</evidence>
<reference evidence="25" key="1">
    <citation type="submission" date="2018-11" db="EMBL/GenBank/DDBJ databases">
        <title>Complete mitochondrial genome sequencing and phylogenetic Analysis of Cynodon dactylon Cynodon transvaalensis.</title>
        <authorList>
            <person name="Huang S."/>
            <person name="Shi Y."/>
            <person name="Jiang S."/>
            <person name="Zhou X."/>
            <person name="Liang J."/>
        </authorList>
    </citation>
    <scope>NUCLEOTIDE SEQUENCE</scope>
</reference>
<keyword evidence="18" id="KW-0560">Oxidoreductase</keyword>
<evidence type="ECO:0000256" key="15">
    <source>
        <dbReference type="ARBA" id="ARBA00022982"/>
    </source>
</evidence>
<feature type="transmembrane region" description="Helical" evidence="24">
    <location>
        <begin position="421"/>
        <end position="442"/>
    </location>
</feature>
<keyword evidence="20" id="KW-0411">Iron-sulfur</keyword>
<keyword evidence="17" id="KW-0157">Chromophore</keyword>
<dbReference type="InterPro" id="IPR036408">
    <property type="entry name" value="PSI_PsaA/B_sf"/>
</dbReference>